<keyword evidence="8" id="KW-0046">Antibiotic resistance</keyword>
<proteinExistence type="inferred from homology"/>
<dbReference type="InterPro" id="IPR017871">
    <property type="entry name" value="ABC_transporter-like_CS"/>
</dbReference>
<dbReference type="GO" id="GO:0043215">
    <property type="term" value="P:daunorubicin transport"/>
    <property type="evidence" value="ECO:0007669"/>
    <property type="project" value="InterPro"/>
</dbReference>
<dbReference type="EMBL" id="SLXQ01000001">
    <property type="protein sequence ID" value="TCP56769.1"/>
    <property type="molecule type" value="Genomic_DNA"/>
</dbReference>
<comment type="similarity">
    <text evidence="9">Belongs to the ABC transporter superfamily. Drug exporter-1 (DrugE1) (TC 3.A.1.105) family.</text>
</comment>
<dbReference type="NCBIfam" id="TIGR01188">
    <property type="entry name" value="drrA"/>
    <property type="match status" value="1"/>
</dbReference>
<name>A0A4R2R4R2_9PSEU</name>
<dbReference type="Proteomes" id="UP000294911">
    <property type="component" value="Unassembled WGS sequence"/>
</dbReference>
<dbReference type="SUPFAM" id="SSF52540">
    <property type="entry name" value="P-loop containing nucleoside triphosphate hydrolases"/>
    <property type="match status" value="1"/>
</dbReference>
<dbReference type="InterPro" id="IPR003593">
    <property type="entry name" value="AAA+_ATPase"/>
</dbReference>
<dbReference type="InterPro" id="IPR003439">
    <property type="entry name" value="ABC_transporter-like_ATP-bd"/>
</dbReference>
<dbReference type="GO" id="GO:1900753">
    <property type="term" value="P:doxorubicin transport"/>
    <property type="evidence" value="ECO:0007669"/>
    <property type="project" value="InterPro"/>
</dbReference>
<dbReference type="OrthoDB" id="9804819at2"/>
<dbReference type="GO" id="GO:0046677">
    <property type="term" value="P:response to antibiotic"/>
    <property type="evidence" value="ECO:0007669"/>
    <property type="project" value="UniProtKB-KW"/>
</dbReference>
<evidence type="ECO:0000256" key="7">
    <source>
        <dbReference type="ARBA" id="ARBA00023136"/>
    </source>
</evidence>
<comment type="caution">
    <text evidence="12">The sequence shown here is derived from an EMBL/GenBank/DDBJ whole genome shotgun (WGS) entry which is preliminary data.</text>
</comment>
<keyword evidence="6" id="KW-1278">Translocase</keyword>
<keyword evidence="3" id="KW-1003">Cell membrane</keyword>
<dbReference type="InterPro" id="IPR050763">
    <property type="entry name" value="ABC_transporter_ATP-binding"/>
</dbReference>
<dbReference type="GO" id="GO:0005886">
    <property type="term" value="C:plasma membrane"/>
    <property type="evidence" value="ECO:0007669"/>
    <property type="project" value="UniProtKB-SubCell"/>
</dbReference>
<comment type="subcellular location">
    <subcellularLocation>
        <location evidence="1">Cell membrane</location>
        <topology evidence="1">Peripheral membrane protein</topology>
        <orientation evidence="1">Cytoplasmic side</orientation>
    </subcellularLocation>
</comment>
<keyword evidence="2" id="KW-0813">Transport</keyword>
<evidence type="ECO:0000256" key="10">
    <source>
        <dbReference type="SAM" id="MobiDB-lite"/>
    </source>
</evidence>
<dbReference type="PROSITE" id="PS50893">
    <property type="entry name" value="ABC_TRANSPORTER_2"/>
    <property type="match status" value="1"/>
</dbReference>
<keyword evidence="13" id="KW-1185">Reference proteome</keyword>
<feature type="region of interest" description="Disordered" evidence="10">
    <location>
        <begin position="316"/>
        <end position="339"/>
    </location>
</feature>
<reference evidence="12 13" key="1">
    <citation type="submission" date="2019-03" db="EMBL/GenBank/DDBJ databases">
        <title>Genomic Encyclopedia of Type Strains, Phase IV (KMG-IV): sequencing the most valuable type-strain genomes for metagenomic binning, comparative biology and taxonomic classification.</title>
        <authorList>
            <person name="Goeker M."/>
        </authorList>
    </citation>
    <scope>NUCLEOTIDE SEQUENCE [LARGE SCALE GENOMIC DNA]</scope>
    <source>
        <strain evidence="12 13">DSM 45765</strain>
    </source>
</reference>
<dbReference type="Gene3D" id="3.40.50.300">
    <property type="entry name" value="P-loop containing nucleotide triphosphate hydrolases"/>
    <property type="match status" value="1"/>
</dbReference>
<keyword evidence="5 12" id="KW-0067">ATP-binding</keyword>
<accession>A0A4R2R4R2</accession>
<evidence type="ECO:0000259" key="11">
    <source>
        <dbReference type="PROSITE" id="PS50893"/>
    </source>
</evidence>
<evidence type="ECO:0000256" key="2">
    <source>
        <dbReference type="ARBA" id="ARBA00022448"/>
    </source>
</evidence>
<dbReference type="InterPro" id="IPR027417">
    <property type="entry name" value="P-loop_NTPase"/>
</dbReference>
<dbReference type="RefSeq" id="WP_132875329.1">
    <property type="nucleotide sequence ID" value="NZ_SLXQ01000001.1"/>
</dbReference>
<dbReference type="AlphaFoldDB" id="A0A4R2R4R2"/>
<dbReference type="InterPro" id="IPR005894">
    <property type="entry name" value="DrrA"/>
</dbReference>
<dbReference type="Pfam" id="PF00005">
    <property type="entry name" value="ABC_tran"/>
    <property type="match status" value="1"/>
</dbReference>
<evidence type="ECO:0000256" key="5">
    <source>
        <dbReference type="ARBA" id="ARBA00022840"/>
    </source>
</evidence>
<evidence type="ECO:0000256" key="4">
    <source>
        <dbReference type="ARBA" id="ARBA00022741"/>
    </source>
</evidence>
<evidence type="ECO:0000256" key="9">
    <source>
        <dbReference type="ARBA" id="ARBA00049985"/>
    </source>
</evidence>
<evidence type="ECO:0000256" key="1">
    <source>
        <dbReference type="ARBA" id="ARBA00004413"/>
    </source>
</evidence>
<feature type="domain" description="ABC transporter" evidence="11">
    <location>
        <begin position="5"/>
        <end position="235"/>
    </location>
</feature>
<keyword evidence="7" id="KW-0472">Membrane</keyword>
<dbReference type="GO" id="GO:0005524">
    <property type="term" value="F:ATP binding"/>
    <property type="evidence" value="ECO:0007669"/>
    <property type="project" value="UniProtKB-KW"/>
</dbReference>
<evidence type="ECO:0000256" key="6">
    <source>
        <dbReference type="ARBA" id="ARBA00022967"/>
    </source>
</evidence>
<evidence type="ECO:0000256" key="8">
    <source>
        <dbReference type="ARBA" id="ARBA00023251"/>
    </source>
</evidence>
<evidence type="ECO:0000256" key="3">
    <source>
        <dbReference type="ARBA" id="ARBA00022475"/>
    </source>
</evidence>
<evidence type="ECO:0000313" key="13">
    <source>
        <dbReference type="Proteomes" id="UP000294911"/>
    </source>
</evidence>
<dbReference type="PANTHER" id="PTHR42711:SF19">
    <property type="entry name" value="DOXORUBICIN RESISTANCE ATP-BINDING PROTEIN DRRA"/>
    <property type="match status" value="1"/>
</dbReference>
<dbReference type="GO" id="GO:0016887">
    <property type="term" value="F:ATP hydrolysis activity"/>
    <property type="evidence" value="ECO:0007669"/>
    <property type="project" value="InterPro"/>
</dbReference>
<gene>
    <name evidence="12" type="ORF">EV191_101715</name>
</gene>
<keyword evidence="4" id="KW-0547">Nucleotide-binding</keyword>
<dbReference type="PANTHER" id="PTHR42711">
    <property type="entry name" value="ABC TRANSPORTER ATP-BINDING PROTEIN"/>
    <property type="match status" value="1"/>
</dbReference>
<protein>
    <submittedName>
        <fullName evidence="12">ABC-2 type transport system ATP-binding protein</fullName>
    </submittedName>
</protein>
<dbReference type="PROSITE" id="PS00211">
    <property type="entry name" value="ABC_TRANSPORTER_1"/>
    <property type="match status" value="1"/>
</dbReference>
<dbReference type="SMART" id="SM00382">
    <property type="entry name" value="AAA"/>
    <property type="match status" value="1"/>
</dbReference>
<evidence type="ECO:0000313" key="12">
    <source>
        <dbReference type="EMBL" id="TCP56769.1"/>
    </source>
</evidence>
<sequence length="339" mass="36243">MTAFIEAAGLVKRFGRVSALTGLDLHVEEGTVSGLLGPNGAGKTTAVRVLGTLVAPDAGTATVGGYDIVRQSGQVRQLLGLSGQYAAVDAHLTGRENLELFAQLHRYRKRAAVRRADELIDRFDLGGFVNRLTRTYSGGMRRRLDLAVCLIARPKLIALDEPTTGLDPRSRYTLWETIDELVGQGTTVLLTTQYLEEADRLADQIVVIDGGRAIATGTSDELKADVIGERLQVVAADNDSLPAIEALLERIAGTTATVDPQLRSVVVPVSDGRTLLAEVTRQLVEYDIVVHELGLRRATLDDVFFALTGHRTDATVDESGDGEALAASAGTDSRGGEQV</sequence>
<organism evidence="12 13">
    <name type="scientific">Tamaricihabitans halophyticus</name>
    <dbReference type="NCBI Taxonomy" id="1262583"/>
    <lineage>
        <taxon>Bacteria</taxon>
        <taxon>Bacillati</taxon>
        <taxon>Actinomycetota</taxon>
        <taxon>Actinomycetes</taxon>
        <taxon>Pseudonocardiales</taxon>
        <taxon>Pseudonocardiaceae</taxon>
        <taxon>Tamaricihabitans</taxon>
    </lineage>
</organism>